<reference evidence="11 12" key="1">
    <citation type="submission" date="2019-02" db="EMBL/GenBank/DDBJ databases">
        <title>Genomic Encyclopedia of Type Strains, Phase IV (KMG-IV): sequencing the most valuable type-strain genomes for metagenomic binning, comparative biology and taxonomic classification.</title>
        <authorList>
            <person name="Goeker M."/>
        </authorList>
    </citation>
    <scope>NUCLEOTIDE SEQUENCE [LARGE SCALE GENOMIC DNA]</scope>
    <source>
        <strain evidence="11 12">DSM 18116</strain>
    </source>
</reference>
<name>A0A4Q7N1S8_9BACT</name>
<dbReference type="InterPro" id="IPR036890">
    <property type="entry name" value="HATPase_C_sf"/>
</dbReference>
<evidence type="ECO:0000256" key="4">
    <source>
        <dbReference type="ARBA" id="ARBA00022679"/>
    </source>
</evidence>
<dbReference type="EMBL" id="SGXA01000001">
    <property type="protein sequence ID" value="RZS75333.1"/>
    <property type="molecule type" value="Genomic_DNA"/>
</dbReference>
<evidence type="ECO:0000256" key="6">
    <source>
        <dbReference type="SAM" id="Coils"/>
    </source>
</evidence>
<dbReference type="PROSITE" id="PS50113">
    <property type="entry name" value="PAC"/>
    <property type="match status" value="1"/>
</dbReference>
<dbReference type="Pfam" id="PF25487">
    <property type="entry name" value="ETR1_N"/>
    <property type="match status" value="1"/>
</dbReference>
<dbReference type="Pfam" id="PF13426">
    <property type="entry name" value="PAS_9"/>
    <property type="match status" value="1"/>
</dbReference>
<accession>A0A4Q7N1S8</accession>
<evidence type="ECO:0000259" key="8">
    <source>
        <dbReference type="PROSITE" id="PS50109"/>
    </source>
</evidence>
<dbReference type="PRINTS" id="PR00344">
    <property type="entry name" value="BCTRLSENSOR"/>
</dbReference>
<evidence type="ECO:0000256" key="7">
    <source>
        <dbReference type="SAM" id="Phobius"/>
    </source>
</evidence>
<dbReference type="Gene3D" id="3.30.450.20">
    <property type="entry name" value="PAS domain"/>
    <property type="match status" value="1"/>
</dbReference>
<feature type="transmembrane region" description="Helical" evidence="7">
    <location>
        <begin position="98"/>
        <end position="116"/>
    </location>
</feature>
<dbReference type="SUPFAM" id="SSF47384">
    <property type="entry name" value="Homodimeric domain of signal transducing histidine kinase"/>
    <property type="match status" value="1"/>
</dbReference>
<evidence type="ECO:0000313" key="12">
    <source>
        <dbReference type="Proteomes" id="UP000293874"/>
    </source>
</evidence>
<feature type="transmembrane region" description="Helical" evidence="7">
    <location>
        <begin position="29"/>
        <end position="56"/>
    </location>
</feature>
<dbReference type="OrthoDB" id="9766459at2"/>
<evidence type="ECO:0000313" key="11">
    <source>
        <dbReference type="EMBL" id="RZS75333.1"/>
    </source>
</evidence>
<feature type="coiled-coil region" evidence="6">
    <location>
        <begin position="124"/>
        <end position="151"/>
    </location>
</feature>
<dbReference type="Proteomes" id="UP000293874">
    <property type="component" value="Unassembled WGS sequence"/>
</dbReference>
<dbReference type="InterPro" id="IPR000700">
    <property type="entry name" value="PAS-assoc_C"/>
</dbReference>
<evidence type="ECO:0000259" key="10">
    <source>
        <dbReference type="PROSITE" id="PS50113"/>
    </source>
</evidence>
<evidence type="ECO:0000259" key="9">
    <source>
        <dbReference type="PROSITE" id="PS50112"/>
    </source>
</evidence>
<dbReference type="Pfam" id="PF02518">
    <property type="entry name" value="HATPase_c"/>
    <property type="match status" value="1"/>
</dbReference>
<dbReference type="SUPFAM" id="SSF55874">
    <property type="entry name" value="ATPase domain of HSP90 chaperone/DNA topoisomerase II/histidine kinase"/>
    <property type="match status" value="1"/>
</dbReference>
<dbReference type="Gene3D" id="3.30.565.10">
    <property type="entry name" value="Histidine kinase-like ATPase, C-terminal domain"/>
    <property type="match status" value="1"/>
</dbReference>
<dbReference type="FunFam" id="3.30.565.10:FF:000006">
    <property type="entry name" value="Sensor histidine kinase WalK"/>
    <property type="match status" value="1"/>
</dbReference>
<keyword evidence="7" id="KW-0812">Transmembrane</keyword>
<keyword evidence="5" id="KW-0418">Kinase</keyword>
<feature type="domain" description="PAC" evidence="10">
    <location>
        <begin position="218"/>
        <end position="268"/>
    </location>
</feature>
<dbReference type="SMART" id="SM00091">
    <property type="entry name" value="PAS"/>
    <property type="match status" value="1"/>
</dbReference>
<gene>
    <name evidence="11" type="ORF">EV199_1198</name>
</gene>
<comment type="catalytic activity">
    <reaction evidence="1">
        <text>ATP + protein L-histidine = ADP + protein N-phospho-L-histidine.</text>
        <dbReference type="EC" id="2.7.13.3"/>
    </reaction>
</comment>
<comment type="caution">
    <text evidence="11">The sequence shown here is derived from an EMBL/GenBank/DDBJ whole genome shotgun (WGS) entry which is preliminary data.</text>
</comment>
<dbReference type="Pfam" id="PF00512">
    <property type="entry name" value="HisKA"/>
    <property type="match status" value="1"/>
</dbReference>
<keyword evidence="3" id="KW-0597">Phosphoprotein</keyword>
<evidence type="ECO:0000256" key="2">
    <source>
        <dbReference type="ARBA" id="ARBA00012438"/>
    </source>
</evidence>
<organism evidence="11 12">
    <name type="scientific">Pseudobacter ginsenosidimutans</name>
    <dbReference type="NCBI Taxonomy" id="661488"/>
    <lineage>
        <taxon>Bacteria</taxon>
        <taxon>Pseudomonadati</taxon>
        <taxon>Bacteroidota</taxon>
        <taxon>Chitinophagia</taxon>
        <taxon>Chitinophagales</taxon>
        <taxon>Chitinophagaceae</taxon>
        <taxon>Pseudobacter</taxon>
    </lineage>
</organism>
<feature type="domain" description="PAS" evidence="9">
    <location>
        <begin position="141"/>
        <end position="184"/>
    </location>
</feature>
<dbReference type="InterPro" id="IPR058544">
    <property type="entry name" value="ETR1_N"/>
</dbReference>
<evidence type="ECO:0000256" key="5">
    <source>
        <dbReference type="ARBA" id="ARBA00022777"/>
    </source>
</evidence>
<keyword evidence="4" id="KW-0808">Transferase</keyword>
<proteinExistence type="predicted"/>
<dbReference type="InterPro" id="IPR005467">
    <property type="entry name" value="His_kinase_dom"/>
</dbReference>
<dbReference type="InterPro" id="IPR035965">
    <property type="entry name" value="PAS-like_dom_sf"/>
</dbReference>
<dbReference type="PANTHER" id="PTHR43304">
    <property type="entry name" value="PHYTOCHROME-LIKE PROTEIN CPH1"/>
    <property type="match status" value="1"/>
</dbReference>
<dbReference type="CDD" id="cd00082">
    <property type="entry name" value="HisKA"/>
    <property type="match status" value="1"/>
</dbReference>
<dbReference type="PANTHER" id="PTHR43304:SF1">
    <property type="entry name" value="PAC DOMAIN-CONTAINING PROTEIN"/>
    <property type="match status" value="1"/>
</dbReference>
<evidence type="ECO:0000256" key="3">
    <source>
        <dbReference type="ARBA" id="ARBA00022553"/>
    </source>
</evidence>
<dbReference type="InterPro" id="IPR003594">
    <property type="entry name" value="HATPase_dom"/>
</dbReference>
<dbReference type="InterPro" id="IPR036097">
    <property type="entry name" value="HisK_dim/P_sf"/>
</dbReference>
<dbReference type="SMART" id="SM00387">
    <property type="entry name" value="HATPase_c"/>
    <property type="match status" value="1"/>
</dbReference>
<keyword evidence="12" id="KW-1185">Reference proteome</keyword>
<dbReference type="InterPro" id="IPR004358">
    <property type="entry name" value="Sig_transdc_His_kin-like_C"/>
</dbReference>
<dbReference type="SUPFAM" id="SSF55785">
    <property type="entry name" value="PYP-like sensor domain (PAS domain)"/>
    <property type="match status" value="1"/>
</dbReference>
<dbReference type="SMART" id="SM00388">
    <property type="entry name" value="HisKA"/>
    <property type="match status" value="1"/>
</dbReference>
<keyword evidence="7" id="KW-1133">Transmembrane helix</keyword>
<feature type="domain" description="Histidine kinase" evidence="8">
    <location>
        <begin position="297"/>
        <end position="510"/>
    </location>
</feature>
<dbReference type="AlphaFoldDB" id="A0A4Q7N1S8"/>
<feature type="coiled-coil region" evidence="6">
    <location>
        <begin position="259"/>
        <end position="290"/>
    </location>
</feature>
<dbReference type="InterPro" id="IPR003661">
    <property type="entry name" value="HisK_dim/P_dom"/>
</dbReference>
<dbReference type="InterPro" id="IPR000014">
    <property type="entry name" value="PAS"/>
</dbReference>
<protein>
    <recommendedName>
        <fullName evidence="2">histidine kinase</fullName>
        <ecNumber evidence="2">2.7.13.3</ecNumber>
    </recommendedName>
</protein>
<sequence length="512" mass="59458">MRQVIEFFEKLLDTSDWPPRWHCGNWTDFHGWLFIISDLLVWSAYFAIPLIIIRYISRRQDARFFRLYFFFAGFILACGATHLIDAVTFWFPVYRLNALFRFCTGVFSWITVIYLIKLLPKAFALRTNSQLEAEVDQRKKAEEKFRNLLEAAPDSMVIMDDTGTIQLVNAQTEKMFGYKREQMITNNVEMLMISRFERLLHIGRELSGGTNKPGPMVERVECFGKRVDGTEFPIEISLSPMKSEEGLILTAAIRDLSEKKRLEMEIREAHSSLERKVKQRTAELEVKNRELETFAYVASHDLQEPLRTTTSFVDLLRKRYYGQLDSNADQVLDYISQSSDRMKVLIHNLLDYSRLGKEKELVTLCCNELLQDVLHDLDQSIRETNASVQSEPLPQITGYKTEMKQLFQNLVSNSIKFRKNNSDPVIMVKAEKDNGSWIFSFKDNGIGINTAFHEKIFVLFKRLHKRSDYEGTGIGLAYCKKIVELHGGKIWVESVPDEGCTFFFTISETQRL</sequence>
<evidence type="ECO:0000256" key="1">
    <source>
        <dbReference type="ARBA" id="ARBA00000085"/>
    </source>
</evidence>
<dbReference type="NCBIfam" id="TIGR00229">
    <property type="entry name" value="sensory_box"/>
    <property type="match status" value="1"/>
</dbReference>
<feature type="transmembrane region" description="Helical" evidence="7">
    <location>
        <begin position="68"/>
        <end position="92"/>
    </location>
</feature>
<keyword evidence="7" id="KW-0472">Membrane</keyword>
<dbReference type="InterPro" id="IPR052162">
    <property type="entry name" value="Sensor_kinase/Photoreceptor"/>
</dbReference>
<dbReference type="GO" id="GO:0000155">
    <property type="term" value="F:phosphorelay sensor kinase activity"/>
    <property type="evidence" value="ECO:0007669"/>
    <property type="project" value="InterPro"/>
</dbReference>
<dbReference type="CDD" id="cd00130">
    <property type="entry name" value="PAS"/>
    <property type="match status" value="1"/>
</dbReference>
<dbReference type="RefSeq" id="WP_130539709.1">
    <property type="nucleotide sequence ID" value="NZ_CP042431.1"/>
</dbReference>
<dbReference type="Gene3D" id="1.10.287.130">
    <property type="match status" value="1"/>
</dbReference>
<dbReference type="PROSITE" id="PS50109">
    <property type="entry name" value="HIS_KIN"/>
    <property type="match status" value="1"/>
</dbReference>
<dbReference type="PROSITE" id="PS50112">
    <property type="entry name" value="PAS"/>
    <property type="match status" value="1"/>
</dbReference>
<keyword evidence="6" id="KW-0175">Coiled coil</keyword>
<dbReference type="EC" id="2.7.13.3" evidence="2"/>